<comment type="caution">
    <text evidence="1">The sequence shown here is derived from an EMBL/GenBank/DDBJ whole genome shotgun (WGS) entry which is preliminary data.</text>
</comment>
<reference evidence="1 2" key="1">
    <citation type="submission" date="2019-09" db="EMBL/GenBank/DDBJ databases">
        <title>Screening of Novel Bioactive Compounds from Soil-Associated.</title>
        <authorList>
            <person name="Gong X."/>
        </authorList>
    </citation>
    <scope>NUCLEOTIDE SEQUENCE [LARGE SCALE GENOMIC DNA]</scope>
    <source>
        <strain evidence="1 2">Gxj-6</strain>
    </source>
</reference>
<dbReference type="RefSeq" id="WP_150934057.1">
    <property type="nucleotide sequence ID" value="NZ_VYTZ01000005.1"/>
</dbReference>
<dbReference type="PANTHER" id="PTHR43431">
    <property type="entry name" value="OXIDOREDUCTASE, SHORT CHAIN DEHYDROGENASE/REDUCTASE FAMILY (AFU_ORTHOLOGUE AFUA_5G14000)"/>
    <property type="match status" value="1"/>
</dbReference>
<dbReference type="Pfam" id="PF00106">
    <property type="entry name" value="adh_short"/>
    <property type="match status" value="1"/>
</dbReference>
<keyword evidence="2" id="KW-1185">Reference proteome</keyword>
<protein>
    <submittedName>
        <fullName evidence="1">SDR family NAD(P)-dependent oxidoreductase</fullName>
    </submittedName>
</protein>
<sequence>MPAAARKTVAVIGAGPGLGMSVAHRFGREGYAVALISRTEARHAGYVAALAEAGIEAASFAADVRDRDRLVSALGAIADRFGAIDVLYYGPGASDLNAPPRPITETTAGDARGAMDFLYPAIDAVGTVLPGMIERGEGGLLFAGGLSAVMPMPALGGLALSAAALRTYALTLNAALAGEGVYAGNLIIGGLVERGDIHRLVTSQPERFGDVGSRSLDPDMIADAAWDLYAERDRPEATFNAFQ</sequence>
<proteinExistence type="predicted"/>
<dbReference type="EMBL" id="VYTZ01000005">
    <property type="protein sequence ID" value="KAA9378144.1"/>
    <property type="molecule type" value="Genomic_DNA"/>
</dbReference>
<dbReference type="Proteomes" id="UP000327011">
    <property type="component" value="Unassembled WGS sequence"/>
</dbReference>
<name>A0A5J5K2G1_9ACTN</name>
<accession>A0A5J5K2G1</accession>
<organism evidence="1 2">
    <name type="scientific">Microbispora cellulosiformans</name>
    <dbReference type="NCBI Taxonomy" id="2614688"/>
    <lineage>
        <taxon>Bacteria</taxon>
        <taxon>Bacillati</taxon>
        <taxon>Actinomycetota</taxon>
        <taxon>Actinomycetes</taxon>
        <taxon>Streptosporangiales</taxon>
        <taxon>Streptosporangiaceae</taxon>
        <taxon>Microbispora</taxon>
    </lineage>
</organism>
<dbReference type="AlphaFoldDB" id="A0A5J5K2G1"/>
<dbReference type="SUPFAM" id="SSF51735">
    <property type="entry name" value="NAD(P)-binding Rossmann-fold domains"/>
    <property type="match status" value="1"/>
</dbReference>
<evidence type="ECO:0000313" key="2">
    <source>
        <dbReference type="Proteomes" id="UP000327011"/>
    </source>
</evidence>
<dbReference type="InterPro" id="IPR002347">
    <property type="entry name" value="SDR_fam"/>
</dbReference>
<dbReference type="InterPro" id="IPR036291">
    <property type="entry name" value="NAD(P)-bd_dom_sf"/>
</dbReference>
<dbReference type="PANTHER" id="PTHR43431:SF7">
    <property type="entry name" value="OXIDOREDUCTASE, SHORT CHAIN DEHYDROGENASE_REDUCTASE FAMILY (AFU_ORTHOLOGUE AFUA_5G14000)"/>
    <property type="match status" value="1"/>
</dbReference>
<evidence type="ECO:0000313" key="1">
    <source>
        <dbReference type="EMBL" id="KAA9378144.1"/>
    </source>
</evidence>
<dbReference type="Gene3D" id="3.40.50.720">
    <property type="entry name" value="NAD(P)-binding Rossmann-like Domain"/>
    <property type="match status" value="1"/>
</dbReference>
<gene>
    <name evidence="1" type="ORF">F5972_14670</name>
</gene>